<accession>A0A0L1JAG8</accession>
<dbReference type="GO" id="GO:0050660">
    <property type="term" value="F:flavin adenine dinucleotide binding"/>
    <property type="evidence" value="ECO:0007669"/>
    <property type="project" value="InterPro"/>
</dbReference>
<reference evidence="7 8" key="1">
    <citation type="submission" date="2014-06" db="EMBL/GenBank/DDBJ databases">
        <title>The Genome of the Aflatoxigenic Filamentous Fungus Aspergillus nomius.</title>
        <authorList>
            <person name="Moore M.G."/>
            <person name="Shannon B.M."/>
            <person name="Brian M.M."/>
        </authorList>
    </citation>
    <scope>NUCLEOTIDE SEQUENCE [LARGE SCALE GENOMIC DNA]</scope>
    <source>
        <strain evidence="7 8">NRRL 13137</strain>
    </source>
</reference>
<dbReference type="Gene3D" id="1.20.140.10">
    <property type="entry name" value="Butyryl-CoA Dehydrogenase, subunit A, domain 3"/>
    <property type="match status" value="1"/>
</dbReference>
<comment type="similarity">
    <text evidence="2">Belongs to the acyl-CoA dehydrogenase family.</text>
</comment>
<dbReference type="InterPro" id="IPR009075">
    <property type="entry name" value="AcylCo_DH/oxidase_C"/>
</dbReference>
<organism evidence="7 8">
    <name type="scientific">Aspergillus nomiae NRRL (strain ATCC 15546 / NRRL 13137 / CBS 260.88 / M93)</name>
    <dbReference type="NCBI Taxonomy" id="1509407"/>
    <lineage>
        <taxon>Eukaryota</taxon>
        <taxon>Fungi</taxon>
        <taxon>Dikarya</taxon>
        <taxon>Ascomycota</taxon>
        <taxon>Pezizomycotina</taxon>
        <taxon>Eurotiomycetes</taxon>
        <taxon>Eurotiomycetidae</taxon>
        <taxon>Eurotiales</taxon>
        <taxon>Aspergillaceae</taxon>
        <taxon>Aspergillus</taxon>
        <taxon>Aspergillus subgen. Circumdati</taxon>
    </lineage>
</organism>
<evidence type="ECO:0000256" key="4">
    <source>
        <dbReference type="ARBA" id="ARBA00022827"/>
    </source>
</evidence>
<dbReference type="STRING" id="1509407.A0A0L1JAG8"/>
<proteinExistence type="inferred from homology"/>
<dbReference type="InterPro" id="IPR013786">
    <property type="entry name" value="AcylCoA_DH/ox_N"/>
</dbReference>
<dbReference type="Gene3D" id="2.40.110.10">
    <property type="entry name" value="Butyryl-CoA Dehydrogenase, subunit A, domain 2"/>
    <property type="match status" value="1"/>
</dbReference>
<comment type="cofactor">
    <cofactor evidence="1">
        <name>FAD</name>
        <dbReference type="ChEBI" id="CHEBI:57692"/>
    </cofactor>
</comment>
<keyword evidence="3" id="KW-0285">Flavoprotein</keyword>
<dbReference type="GO" id="GO:0046359">
    <property type="term" value="P:butyrate catabolic process"/>
    <property type="evidence" value="ECO:0007669"/>
    <property type="project" value="TreeGrafter"/>
</dbReference>
<evidence type="ECO:0000313" key="7">
    <source>
        <dbReference type="EMBL" id="KNG88786.1"/>
    </source>
</evidence>
<dbReference type="Pfam" id="PF02771">
    <property type="entry name" value="Acyl-CoA_dh_N"/>
    <property type="match status" value="1"/>
</dbReference>
<dbReference type="Pfam" id="PF00441">
    <property type="entry name" value="Acyl-CoA_dh_1"/>
    <property type="match status" value="1"/>
</dbReference>
<dbReference type="InterPro" id="IPR009100">
    <property type="entry name" value="AcylCoA_DH/oxidase_NM_dom_sf"/>
</dbReference>
<evidence type="ECO:0000313" key="8">
    <source>
        <dbReference type="Proteomes" id="UP000037505"/>
    </source>
</evidence>
<dbReference type="InterPro" id="IPR036250">
    <property type="entry name" value="AcylCo_DH-like_C"/>
</dbReference>
<gene>
    <name evidence="7" type="ORF">ANOM_002804</name>
</gene>
<dbReference type="PANTHER" id="PTHR43884">
    <property type="entry name" value="ACYL-COA DEHYDROGENASE"/>
    <property type="match status" value="1"/>
</dbReference>
<keyword evidence="4" id="KW-0274">FAD</keyword>
<dbReference type="OrthoDB" id="10016597at2759"/>
<protein>
    <submittedName>
        <fullName evidence="7">Putative electron transport oxidoreductase</fullName>
    </submittedName>
</protein>
<dbReference type="AlphaFoldDB" id="A0A0L1JAG8"/>
<dbReference type="InterPro" id="IPR037069">
    <property type="entry name" value="AcylCoA_DH/ox_N_sf"/>
</dbReference>
<dbReference type="GeneID" id="26804608"/>
<dbReference type="GO" id="GO:0033539">
    <property type="term" value="P:fatty acid beta-oxidation using acyl-CoA dehydrogenase"/>
    <property type="evidence" value="ECO:0007669"/>
    <property type="project" value="TreeGrafter"/>
</dbReference>
<dbReference type="SUPFAM" id="SSF47203">
    <property type="entry name" value="Acyl-CoA dehydrogenase C-terminal domain-like"/>
    <property type="match status" value="1"/>
</dbReference>
<dbReference type="SUPFAM" id="SSF56645">
    <property type="entry name" value="Acyl-CoA dehydrogenase NM domain-like"/>
    <property type="match status" value="1"/>
</dbReference>
<dbReference type="GO" id="GO:0003995">
    <property type="term" value="F:acyl-CoA dehydrogenase activity"/>
    <property type="evidence" value="ECO:0007669"/>
    <property type="project" value="TreeGrafter"/>
</dbReference>
<dbReference type="Gene3D" id="1.10.540.10">
    <property type="entry name" value="Acyl-CoA dehydrogenase/oxidase, N-terminal domain"/>
    <property type="match status" value="1"/>
</dbReference>
<evidence type="ECO:0000256" key="2">
    <source>
        <dbReference type="ARBA" id="ARBA00009347"/>
    </source>
</evidence>
<dbReference type="RefSeq" id="XP_015409709.1">
    <property type="nucleotide sequence ID" value="XM_015548061.1"/>
</dbReference>
<dbReference type="EMBL" id="JNOM01000045">
    <property type="protein sequence ID" value="KNG88786.1"/>
    <property type="molecule type" value="Genomic_DNA"/>
</dbReference>
<evidence type="ECO:0000259" key="5">
    <source>
        <dbReference type="Pfam" id="PF00441"/>
    </source>
</evidence>
<feature type="domain" description="Acyl-CoA dehydrogenase/oxidase C-terminal" evidence="5">
    <location>
        <begin position="253"/>
        <end position="398"/>
    </location>
</feature>
<dbReference type="Proteomes" id="UP000037505">
    <property type="component" value="Unassembled WGS sequence"/>
</dbReference>
<keyword evidence="8" id="KW-1185">Reference proteome</keyword>
<evidence type="ECO:0000259" key="6">
    <source>
        <dbReference type="Pfam" id="PF02771"/>
    </source>
</evidence>
<dbReference type="CDD" id="cd00567">
    <property type="entry name" value="ACAD"/>
    <property type="match status" value="1"/>
</dbReference>
<evidence type="ECO:0000256" key="3">
    <source>
        <dbReference type="ARBA" id="ARBA00022630"/>
    </source>
</evidence>
<name>A0A0L1JAG8_ASPN3</name>
<dbReference type="PANTHER" id="PTHR43884:SF12">
    <property type="entry name" value="ISOVALERYL-COA DEHYDROGENASE, MITOCHONDRIAL-RELATED"/>
    <property type="match status" value="1"/>
</dbReference>
<dbReference type="InterPro" id="IPR046373">
    <property type="entry name" value="Acyl-CoA_Oxase/DH_mid-dom_sf"/>
</dbReference>
<comment type="caution">
    <text evidence="7">The sequence shown here is derived from an EMBL/GenBank/DDBJ whole genome shotgun (WGS) entry which is preliminary data.</text>
</comment>
<evidence type="ECO:0000256" key="1">
    <source>
        <dbReference type="ARBA" id="ARBA00001974"/>
    </source>
</evidence>
<sequence>MIDFELSDTQTRVREHARSFATKHLATAHTLYENLPTPQARFSAIRPLYEQAVKAGLIRAQVPTEYNGQGYGLIDMALLTEELYTADVSVALTILATGLGLSPLLIGGTDAQKKRYLSPFTDRKGVPLASLVHSEPGGTANYGTTGLRTTARKVEDGWIINGEKLWATNCAGWDDRGADIQCVTCRCENAAYSTADAKGQTMILLVTRADVAANAPDAYAVLSHPETIGHRAVSGPHIRFRNFVAKEVIAMPGAGAEVIEAAFTASAGLVGAMGVALMRRGFDMTLRFAKSDTRNGSEPIIHKQSVADLLIKMRMRCEAGRALTWKACSSLGRLPEAAETAHLAKIFCSENAVQCVIEGMNVVGIQAYQAKAQYGVLLNDAVCLPIFDGGNVGVRRRQVEAVFKSAGYDPLGATFGSKL</sequence>
<feature type="domain" description="Acyl-CoA dehydrogenase/oxidase N-terminal" evidence="6">
    <location>
        <begin position="7"/>
        <end position="121"/>
    </location>
</feature>